<dbReference type="CDD" id="cd06127">
    <property type="entry name" value="DEDDh"/>
    <property type="match status" value="1"/>
</dbReference>
<dbReference type="InterPro" id="IPR012337">
    <property type="entry name" value="RNaseH-like_sf"/>
</dbReference>
<keyword evidence="2" id="KW-0378">Hydrolase</keyword>
<comment type="caution">
    <text evidence="6">The sequence shown here is derived from an EMBL/GenBank/DDBJ whole genome shotgun (WGS) entry which is preliminary data.</text>
</comment>
<dbReference type="PANTHER" id="PTHR30231:SF4">
    <property type="entry name" value="PROTEIN NEN2"/>
    <property type="match status" value="1"/>
</dbReference>
<name>A0A4Q1KGU0_9SPHN</name>
<proteinExistence type="predicted"/>
<keyword evidence="1" id="KW-0540">Nuclease</keyword>
<dbReference type="PANTHER" id="PTHR30231">
    <property type="entry name" value="DNA POLYMERASE III SUBUNIT EPSILON"/>
    <property type="match status" value="1"/>
</dbReference>
<dbReference type="Proteomes" id="UP000290958">
    <property type="component" value="Unassembled WGS sequence"/>
</dbReference>
<dbReference type="InterPro" id="IPR036397">
    <property type="entry name" value="RNaseH_sf"/>
</dbReference>
<dbReference type="OrthoDB" id="280774at2"/>
<evidence type="ECO:0000256" key="3">
    <source>
        <dbReference type="ARBA" id="ARBA00022839"/>
    </source>
</evidence>
<evidence type="ECO:0000256" key="4">
    <source>
        <dbReference type="SAM" id="MobiDB-lite"/>
    </source>
</evidence>
<dbReference type="AlphaFoldDB" id="A0A4Q1KGU0"/>
<evidence type="ECO:0000256" key="1">
    <source>
        <dbReference type="ARBA" id="ARBA00022722"/>
    </source>
</evidence>
<dbReference type="EMBL" id="SBKP01000006">
    <property type="protein sequence ID" value="RXR28923.1"/>
    <property type="molecule type" value="Genomic_DNA"/>
</dbReference>
<keyword evidence="3 6" id="KW-0269">Exonuclease</keyword>
<dbReference type="InterPro" id="IPR013520">
    <property type="entry name" value="Ribonucl_H"/>
</dbReference>
<evidence type="ECO:0000259" key="5">
    <source>
        <dbReference type="SMART" id="SM00479"/>
    </source>
</evidence>
<dbReference type="Pfam" id="PF00929">
    <property type="entry name" value="RNase_T"/>
    <property type="match status" value="1"/>
</dbReference>
<reference evidence="7" key="1">
    <citation type="submission" date="2019-01" db="EMBL/GenBank/DDBJ databases">
        <title>Cytophagaceae bacterium strain CAR-16.</title>
        <authorList>
            <person name="Chen W.-M."/>
        </authorList>
    </citation>
    <scope>NUCLEOTIDE SEQUENCE [LARGE SCALE GENOMIC DNA]</scope>
    <source>
        <strain evidence="7">CHR27</strain>
    </source>
</reference>
<feature type="compositionally biased region" description="Polar residues" evidence="4">
    <location>
        <begin position="16"/>
        <end position="33"/>
    </location>
</feature>
<evidence type="ECO:0000313" key="6">
    <source>
        <dbReference type="EMBL" id="RXR28923.1"/>
    </source>
</evidence>
<sequence>MQTSPQRSACRAGRARQSTNSDRGKTLRSSTPHQENEMILFYDSETSSLPSFGDPSDAPHQPHLLQLAMLLHDMDGNEVDRFVSIVRPGVHECVIAPEALEAHGITLERAMDEGCDPLVALDAFMAFVDRATLRVGHNESFDRRIMRIHSARHRSVKWEAEAPSFCTMWKSKFIINLPPTPRMIATGMPGPKAPKLEEAYEYFFGEPLVGAHDALVDITATARVFYHLVNECGVAMFKAGGARPRVSTKAIRGTGHAADPFAAAAALLNQASGE</sequence>
<dbReference type="GO" id="GO:0003676">
    <property type="term" value="F:nucleic acid binding"/>
    <property type="evidence" value="ECO:0007669"/>
    <property type="project" value="InterPro"/>
</dbReference>
<keyword evidence="7" id="KW-1185">Reference proteome</keyword>
<accession>A0A4Q1KGU0</accession>
<evidence type="ECO:0000256" key="2">
    <source>
        <dbReference type="ARBA" id="ARBA00022801"/>
    </source>
</evidence>
<protein>
    <submittedName>
        <fullName evidence="6">3'-5' exonuclease</fullName>
    </submittedName>
</protein>
<organism evidence="6 7">
    <name type="scientific">Sphingobium fluviale</name>
    <dbReference type="NCBI Taxonomy" id="2506423"/>
    <lineage>
        <taxon>Bacteria</taxon>
        <taxon>Pseudomonadati</taxon>
        <taxon>Pseudomonadota</taxon>
        <taxon>Alphaproteobacteria</taxon>
        <taxon>Sphingomonadales</taxon>
        <taxon>Sphingomonadaceae</taxon>
        <taxon>Sphingobium</taxon>
    </lineage>
</organism>
<dbReference type="GO" id="GO:0008408">
    <property type="term" value="F:3'-5' exonuclease activity"/>
    <property type="evidence" value="ECO:0007669"/>
    <property type="project" value="TreeGrafter"/>
</dbReference>
<feature type="domain" description="Exonuclease" evidence="5">
    <location>
        <begin position="38"/>
        <end position="234"/>
    </location>
</feature>
<evidence type="ECO:0000313" key="7">
    <source>
        <dbReference type="Proteomes" id="UP000290958"/>
    </source>
</evidence>
<dbReference type="Gene3D" id="3.30.420.10">
    <property type="entry name" value="Ribonuclease H-like superfamily/Ribonuclease H"/>
    <property type="match status" value="1"/>
</dbReference>
<dbReference type="SUPFAM" id="SSF53098">
    <property type="entry name" value="Ribonuclease H-like"/>
    <property type="match status" value="1"/>
</dbReference>
<dbReference type="SMART" id="SM00479">
    <property type="entry name" value="EXOIII"/>
    <property type="match status" value="1"/>
</dbReference>
<gene>
    <name evidence="6" type="ORF">EQG66_07550</name>
</gene>
<dbReference type="GO" id="GO:0006259">
    <property type="term" value="P:DNA metabolic process"/>
    <property type="evidence" value="ECO:0007669"/>
    <property type="project" value="UniProtKB-ARBA"/>
</dbReference>
<feature type="region of interest" description="Disordered" evidence="4">
    <location>
        <begin position="1"/>
        <end position="37"/>
    </location>
</feature>